<accession>A0A2I0IIM5</accession>
<keyword evidence="3" id="KW-1185">Reference proteome</keyword>
<evidence type="ECO:0000313" key="2">
    <source>
        <dbReference type="EMBL" id="PKI43176.1"/>
    </source>
</evidence>
<evidence type="ECO:0000313" key="3">
    <source>
        <dbReference type="Proteomes" id="UP000233551"/>
    </source>
</evidence>
<organism evidence="2 3">
    <name type="scientific">Punica granatum</name>
    <name type="common">Pomegranate</name>
    <dbReference type="NCBI Taxonomy" id="22663"/>
    <lineage>
        <taxon>Eukaryota</taxon>
        <taxon>Viridiplantae</taxon>
        <taxon>Streptophyta</taxon>
        <taxon>Embryophyta</taxon>
        <taxon>Tracheophyta</taxon>
        <taxon>Spermatophyta</taxon>
        <taxon>Magnoliopsida</taxon>
        <taxon>eudicotyledons</taxon>
        <taxon>Gunneridae</taxon>
        <taxon>Pentapetalae</taxon>
        <taxon>rosids</taxon>
        <taxon>malvids</taxon>
        <taxon>Myrtales</taxon>
        <taxon>Lythraceae</taxon>
        <taxon>Punica</taxon>
    </lineage>
</organism>
<gene>
    <name evidence="2" type="ORF">CRG98_036434</name>
</gene>
<comment type="caution">
    <text evidence="2">The sequence shown here is derived from an EMBL/GenBank/DDBJ whole genome shotgun (WGS) entry which is preliminary data.</text>
</comment>
<feature type="region of interest" description="Disordered" evidence="1">
    <location>
        <begin position="96"/>
        <end position="117"/>
    </location>
</feature>
<evidence type="ECO:0000256" key="1">
    <source>
        <dbReference type="SAM" id="MobiDB-lite"/>
    </source>
</evidence>
<dbReference type="Proteomes" id="UP000233551">
    <property type="component" value="Unassembled WGS sequence"/>
</dbReference>
<dbReference type="AlphaFoldDB" id="A0A2I0IIM5"/>
<feature type="compositionally biased region" description="Basic and acidic residues" evidence="1">
    <location>
        <begin position="98"/>
        <end position="109"/>
    </location>
</feature>
<proteinExistence type="predicted"/>
<reference evidence="2 3" key="1">
    <citation type="submission" date="2017-11" db="EMBL/GenBank/DDBJ databases">
        <title>De-novo sequencing of pomegranate (Punica granatum L.) genome.</title>
        <authorList>
            <person name="Akparov Z."/>
            <person name="Amiraslanov A."/>
            <person name="Hajiyeva S."/>
            <person name="Abbasov M."/>
            <person name="Kaur K."/>
            <person name="Hamwieh A."/>
            <person name="Solovyev V."/>
            <person name="Salamov A."/>
            <person name="Braich B."/>
            <person name="Kosarev P."/>
            <person name="Mahmoud A."/>
            <person name="Hajiyev E."/>
            <person name="Babayeva S."/>
            <person name="Izzatullayeva V."/>
            <person name="Mammadov A."/>
            <person name="Mammadov A."/>
            <person name="Sharifova S."/>
            <person name="Ojaghi J."/>
            <person name="Eynullazada K."/>
            <person name="Bayramov B."/>
            <person name="Abdulazimova A."/>
            <person name="Shahmuradov I."/>
        </authorList>
    </citation>
    <scope>NUCLEOTIDE SEQUENCE [LARGE SCALE GENOMIC DNA]</scope>
    <source>
        <strain evidence="3">cv. AG2017</strain>
        <tissue evidence="2">Leaf</tissue>
    </source>
</reference>
<name>A0A2I0IIM5_PUNGR</name>
<sequence>MEILLAGNTYVPTYKYINVSFSVGLAGRELDGGAHGFSMPAESLTASSALSLPLSLHTLTPAAFLRRPSSHHTRSIPPVLPFDRFLAPVLEKFEEDDGPIKNDRTEPHYHSIVNRKK</sequence>
<protein>
    <submittedName>
        <fullName evidence="2">Uncharacterized protein</fullName>
    </submittedName>
</protein>
<dbReference type="EMBL" id="PGOL01003080">
    <property type="protein sequence ID" value="PKI43176.1"/>
    <property type="molecule type" value="Genomic_DNA"/>
</dbReference>